<feature type="binding site" evidence="8">
    <location>
        <position position="66"/>
    </location>
    <ligand>
        <name>phosphate</name>
        <dbReference type="ChEBI" id="CHEBI:43474"/>
    </ligand>
</feature>
<evidence type="ECO:0000313" key="11">
    <source>
        <dbReference type="Proteomes" id="UP000000954"/>
    </source>
</evidence>
<accession>C7MNU9</accession>
<dbReference type="SUPFAM" id="SSF53167">
    <property type="entry name" value="Purine and uridine phosphorylases"/>
    <property type="match status" value="1"/>
</dbReference>
<feature type="binding site" evidence="8">
    <location>
        <begin position="86"/>
        <end position="88"/>
    </location>
    <ligand>
        <name>phosphate</name>
        <dbReference type="ChEBI" id="CHEBI:43474"/>
    </ligand>
</feature>
<dbReference type="EMBL" id="CP001682">
    <property type="protein sequence ID" value="ACU94589.1"/>
    <property type="molecule type" value="Genomic_DNA"/>
</dbReference>
<dbReference type="EC" id="2.4.2.1" evidence="7"/>
<reference evidence="10 11" key="1">
    <citation type="journal article" date="2009" name="Stand. Genomic Sci.">
        <title>Complete genome sequence of Cryptobacterium curtum type strain (12-3).</title>
        <authorList>
            <person name="Mavrommatis K."/>
            <person name="Pukall R."/>
            <person name="Rohde C."/>
            <person name="Chen F."/>
            <person name="Sims D."/>
            <person name="Brettin T."/>
            <person name="Kuske C."/>
            <person name="Detter J.C."/>
            <person name="Han C."/>
            <person name="Lapidus A."/>
            <person name="Copeland A."/>
            <person name="Glavina Del Rio T."/>
            <person name="Nolan M."/>
            <person name="Lucas S."/>
            <person name="Tice H."/>
            <person name="Cheng J.F."/>
            <person name="Bruce D."/>
            <person name="Goodwin L."/>
            <person name="Pitluck S."/>
            <person name="Ovchinnikova G."/>
            <person name="Pati A."/>
            <person name="Ivanova N."/>
            <person name="Chen A."/>
            <person name="Palaniappan K."/>
            <person name="Chain P."/>
            <person name="D'haeseleer P."/>
            <person name="Goker M."/>
            <person name="Bristow J."/>
            <person name="Eisen J.A."/>
            <person name="Markowitz V."/>
            <person name="Hugenholtz P."/>
            <person name="Rohde M."/>
            <person name="Klenk H.P."/>
            <person name="Kyrpides N.C."/>
        </authorList>
    </citation>
    <scope>NUCLEOTIDE SEQUENCE [LARGE SCALE GENOMIC DNA]</scope>
    <source>
        <strain evidence="11">ATCC 700683 / DSM 15641 / 12-3</strain>
    </source>
</reference>
<evidence type="ECO:0000256" key="5">
    <source>
        <dbReference type="ARBA" id="ARBA00022679"/>
    </source>
</evidence>
<evidence type="ECO:0000256" key="6">
    <source>
        <dbReference type="ARBA" id="ARBA00048556"/>
    </source>
</evidence>
<dbReference type="NCBIfam" id="TIGR01697">
    <property type="entry name" value="PNPH-PUNA-XAPA"/>
    <property type="match status" value="1"/>
</dbReference>
<dbReference type="STRING" id="469378.Ccur_08880"/>
<dbReference type="KEGG" id="ccu:Ccur_08880"/>
<organism evidence="10 11">
    <name type="scientific">Cryptobacterium curtum (strain ATCC 700683 / DSM 15641 / CCUG 43107 / 12-3)</name>
    <dbReference type="NCBI Taxonomy" id="469378"/>
    <lineage>
        <taxon>Bacteria</taxon>
        <taxon>Bacillati</taxon>
        <taxon>Actinomycetota</taxon>
        <taxon>Coriobacteriia</taxon>
        <taxon>Eggerthellales</taxon>
        <taxon>Eggerthellaceae</taxon>
        <taxon>Cryptobacterium</taxon>
    </lineage>
</organism>
<dbReference type="InterPro" id="IPR000845">
    <property type="entry name" value="Nucleoside_phosphorylase_d"/>
</dbReference>
<comment type="pathway">
    <text evidence="2 7">Purine metabolism; purine nucleoside salvage.</text>
</comment>
<keyword evidence="11" id="KW-1185">Reference proteome</keyword>
<dbReference type="PANTHER" id="PTHR11904">
    <property type="entry name" value="METHYLTHIOADENOSINE/PURINE NUCLEOSIDE PHOSPHORYLASE"/>
    <property type="match status" value="1"/>
</dbReference>
<dbReference type="GO" id="GO:0004731">
    <property type="term" value="F:purine-nucleoside phosphorylase activity"/>
    <property type="evidence" value="ECO:0007669"/>
    <property type="project" value="UniProtKB-EC"/>
</dbReference>
<proteinExistence type="inferred from homology"/>
<dbReference type="PANTHER" id="PTHR11904:SF9">
    <property type="entry name" value="PURINE NUCLEOSIDE PHOSPHORYLASE-RELATED"/>
    <property type="match status" value="1"/>
</dbReference>
<name>C7MNU9_CRYCD</name>
<feature type="binding site" evidence="8">
    <location>
        <position position="118"/>
    </location>
    <ligand>
        <name>phosphate</name>
        <dbReference type="ChEBI" id="CHEBI:43474"/>
    </ligand>
</feature>
<dbReference type="OrthoDB" id="1523230at2"/>
<evidence type="ECO:0000259" key="9">
    <source>
        <dbReference type="Pfam" id="PF01048"/>
    </source>
</evidence>
<dbReference type="Proteomes" id="UP000000954">
    <property type="component" value="Chromosome"/>
</dbReference>
<dbReference type="UniPathway" id="UPA00606"/>
<dbReference type="GO" id="GO:0009116">
    <property type="term" value="P:nucleoside metabolic process"/>
    <property type="evidence" value="ECO:0007669"/>
    <property type="project" value="InterPro"/>
</dbReference>
<protein>
    <recommendedName>
        <fullName evidence="7">Purine nucleoside phosphorylase</fullName>
        <ecNumber evidence="7">2.4.2.1</ecNumber>
    </recommendedName>
    <alternativeName>
        <fullName evidence="7">Inosine-guanosine phosphorylase</fullName>
    </alternativeName>
</protein>
<dbReference type="CDD" id="cd09009">
    <property type="entry name" value="PNP-EcPNPII_like"/>
    <property type="match status" value="1"/>
</dbReference>
<evidence type="ECO:0000256" key="1">
    <source>
        <dbReference type="ARBA" id="ARBA00002678"/>
    </source>
</evidence>
<gene>
    <name evidence="10" type="ordered locus">Ccur_08880</name>
</gene>
<comment type="similarity">
    <text evidence="3 7">Belongs to the PNP/MTAP phosphorylase family.</text>
</comment>
<dbReference type="NCBIfam" id="NF006054">
    <property type="entry name" value="PRK08202.1"/>
    <property type="match status" value="1"/>
</dbReference>
<dbReference type="InterPro" id="IPR011268">
    <property type="entry name" value="Purine_phosphorylase"/>
</dbReference>
<dbReference type="PIRSF" id="PIRSF000477">
    <property type="entry name" value="PurNPase"/>
    <property type="match status" value="1"/>
</dbReference>
<dbReference type="Pfam" id="PF01048">
    <property type="entry name" value="PNP_UDP_1"/>
    <property type="match status" value="1"/>
</dbReference>
<evidence type="ECO:0000256" key="7">
    <source>
        <dbReference type="PIRNR" id="PIRNR000477"/>
    </source>
</evidence>
<evidence type="ECO:0000256" key="2">
    <source>
        <dbReference type="ARBA" id="ARBA00005058"/>
    </source>
</evidence>
<feature type="binding site" evidence="8">
    <location>
        <position position="240"/>
    </location>
    <ligand>
        <name>a purine D-ribonucleoside</name>
        <dbReference type="ChEBI" id="CHEBI:142355"/>
    </ligand>
</feature>
<evidence type="ECO:0000256" key="8">
    <source>
        <dbReference type="PIRSR" id="PIRSR000477-2"/>
    </source>
</evidence>
<dbReference type="eggNOG" id="COG0005">
    <property type="taxonomic scope" value="Bacteria"/>
</dbReference>
<comment type="catalytic activity">
    <reaction evidence="6">
        <text>a purine 2'-deoxy-D-ribonucleoside + phosphate = a purine nucleobase + 2-deoxy-alpha-D-ribose 1-phosphate</text>
        <dbReference type="Rhea" id="RHEA:36431"/>
        <dbReference type="ChEBI" id="CHEBI:26386"/>
        <dbReference type="ChEBI" id="CHEBI:43474"/>
        <dbReference type="ChEBI" id="CHEBI:57259"/>
        <dbReference type="ChEBI" id="CHEBI:142361"/>
        <dbReference type="EC" id="2.4.2.1"/>
    </reaction>
</comment>
<dbReference type="HOGENOM" id="CLU_054456_1_2_11"/>
<feature type="binding site" evidence="8">
    <location>
        <position position="35"/>
    </location>
    <ligand>
        <name>phosphate</name>
        <dbReference type="ChEBI" id="CHEBI:43474"/>
    </ligand>
</feature>
<dbReference type="GO" id="GO:0005737">
    <property type="term" value="C:cytoplasm"/>
    <property type="evidence" value="ECO:0007669"/>
    <property type="project" value="TreeGrafter"/>
</dbReference>
<sequence>MYDFNVLDEQLAEAMLFLRQRLHGRSPQIGLVLGSGLNPLADKIADAVHIDFTEVPHMKTVTAAGHVGRFVCGELGGQTVLAMQGRLHAYEGYTAQDVAFPIWLMHRLGIETVITTNAAGALNKSFAPGDFCAISDHINFTGRNPIVGIDPSELAERCFSMTAAYDATLRATAHTVASEKSITLHEGVYLGVLGPSFETPAEIRMFRSWGADTVAMSVVEEVIAARHVGMRVLGLSLITNCAAGLGETDTCDANAANGEAVLATASAYQDDFAALVIGILEKLS</sequence>
<keyword evidence="4 7" id="KW-0328">Glycosyltransferase</keyword>
<dbReference type="Gene3D" id="3.40.50.1580">
    <property type="entry name" value="Nucleoside phosphorylase domain"/>
    <property type="match status" value="1"/>
</dbReference>
<feature type="binding site" evidence="8">
    <location>
        <position position="198"/>
    </location>
    <ligand>
        <name>a purine D-ribonucleoside</name>
        <dbReference type="ChEBI" id="CHEBI:142355"/>
    </ligand>
</feature>
<feature type="domain" description="Nucleoside phosphorylase" evidence="9">
    <location>
        <begin position="29"/>
        <end position="280"/>
    </location>
</feature>
<comment type="function">
    <text evidence="1">The purine nucleoside phosphorylases catalyze the phosphorolytic breakdown of the N-glycosidic bond in the beta-(deoxy)ribonucleoside molecules, with the formation of the corresponding free purine bases and pentose-1-phosphate. Cleaves guanosine, inosine, 2'-deoxyguanosine and 2'-deoxyinosine.</text>
</comment>
<keyword evidence="5 7" id="KW-0808">Transferase</keyword>
<dbReference type="AlphaFoldDB" id="C7MNU9"/>
<evidence type="ECO:0000256" key="3">
    <source>
        <dbReference type="ARBA" id="ARBA00006751"/>
    </source>
</evidence>
<feature type="binding site" evidence="8">
    <location>
        <position position="217"/>
    </location>
    <ligand>
        <name>phosphate</name>
        <dbReference type="ChEBI" id="CHEBI:43474"/>
    </ligand>
</feature>
<dbReference type="RefSeq" id="WP_012803276.1">
    <property type="nucleotide sequence ID" value="NC_013170.1"/>
</dbReference>
<dbReference type="InterPro" id="IPR035994">
    <property type="entry name" value="Nucleoside_phosphorylase_sf"/>
</dbReference>
<evidence type="ECO:0000256" key="4">
    <source>
        <dbReference type="ARBA" id="ARBA00022676"/>
    </source>
</evidence>
<evidence type="ECO:0000313" key="10">
    <source>
        <dbReference type="EMBL" id="ACU94589.1"/>
    </source>
</evidence>